<accession>A0A4U5PCL1</accession>
<gene>
    <name evidence="1" type="ORF">L596_008301</name>
</gene>
<comment type="caution">
    <text evidence="1">The sequence shown here is derived from an EMBL/GenBank/DDBJ whole genome shotgun (WGS) entry which is preliminary data.</text>
</comment>
<evidence type="ECO:0000313" key="2">
    <source>
        <dbReference type="Proteomes" id="UP000298663"/>
    </source>
</evidence>
<protein>
    <submittedName>
        <fullName evidence="1">Uncharacterized protein</fullName>
    </submittedName>
</protein>
<dbReference type="AlphaFoldDB" id="A0A4U5PCL1"/>
<keyword evidence="2" id="KW-1185">Reference proteome</keyword>
<dbReference type="OrthoDB" id="6077919at2759"/>
<proteinExistence type="predicted"/>
<reference evidence="1 2" key="2">
    <citation type="journal article" date="2019" name="G3 (Bethesda)">
        <title>Hybrid Assembly of the Genome of the Entomopathogenic Nematode Steinernema carpocapsae Identifies the X-Chromosome.</title>
        <authorList>
            <person name="Serra L."/>
            <person name="Macchietto M."/>
            <person name="Macias-Munoz A."/>
            <person name="McGill C.J."/>
            <person name="Rodriguez I.M."/>
            <person name="Rodriguez B."/>
            <person name="Murad R."/>
            <person name="Mortazavi A."/>
        </authorList>
    </citation>
    <scope>NUCLEOTIDE SEQUENCE [LARGE SCALE GENOMIC DNA]</scope>
    <source>
        <strain evidence="1 2">ALL</strain>
    </source>
</reference>
<dbReference type="EMBL" id="AZBU02000002">
    <property type="protein sequence ID" value="TKR93941.1"/>
    <property type="molecule type" value="Genomic_DNA"/>
</dbReference>
<dbReference type="Proteomes" id="UP000298663">
    <property type="component" value="Unassembled WGS sequence"/>
</dbReference>
<reference evidence="1 2" key="1">
    <citation type="journal article" date="2015" name="Genome Biol.">
        <title>Comparative genomics of Steinernema reveals deeply conserved gene regulatory networks.</title>
        <authorList>
            <person name="Dillman A.R."/>
            <person name="Macchietto M."/>
            <person name="Porter C.F."/>
            <person name="Rogers A."/>
            <person name="Williams B."/>
            <person name="Antoshechkin I."/>
            <person name="Lee M.M."/>
            <person name="Goodwin Z."/>
            <person name="Lu X."/>
            <person name="Lewis E.E."/>
            <person name="Goodrich-Blair H."/>
            <person name="Stock S.P."/>
            <person name="Adams B.J."/>
            <person name="Sternberg P.W."/>
            <person name="Mortazavi A."/>
        </authorList>
    </citation>
    <scope>NUCLEOTIDE SEQUENCE [LARGE SCALE GENOMIC DNA]</scope>
    <source>
        <strain evidence="1 2">ALL</strain>
    </source>
</reference>
<name>A0A4U5PCL1_STECR</name>
<evidence type="ECO:0000313" key="1">
    <source>
        <dbReference type="EMBL" id="TKR93941.1"/>
    </source>
</evidence>
<organism evidence="1 2">
    <name type="scientific">Steinernema carpocapsae</name>
    <name type="common">Entomopathogenic nematode</name>
    <dbReference type="NCBI Taxonomy" id="34508"/>
    <lineage>
        <taxon>Eukaryota</taxon>
        <taxon>Metazoa</taxon>
        <taxon>Ecdysozoa</taxon>
        <taxon>Nematoda</taxon>
        <taxon>Chromadorea</taxon>
        <taxon>Rhabditida</taxon>
        <taxon>Tylenchina</taxon>
        <taxon>Panagrolaimomorpha</taxon>
        <taxon>Strongyloidoidea</taxon>
        <taxon>Steinernematidae</taxon>
        <taxon>Steinernema</taxon>
    </lineage>
</organism>
<sequence length="153" mass="17728">MWPVRIKLFVSIFQVFCYRDPRDPRCVQVQPQQGVRIEPRRKADLCRRAVPAVAHSEHDRGPDASLHLRVPLPRVRPGTGLLRAHHQPPPERAQPLHAFVWQLRLRLRQPPGGGVPLRSARVLLLPDPPPRPLHIRLPLAFRRRVLVGHRQFH</sequence>